<keyword evidence="10" id="KW-0325">Glycoprotein</keyword>
<keyword evidence="4 13" id="KW-0894">Sodium channel</keyword>
<accession>A0A914WC81</accession>
<keyword evidence="11 13" id="KW-0739">Sodium transport</keyword>
<evidence type="ECO:0000256" key="7">
    <source>
        <dbReference type="ARBA" id="ARBA00023053"/>
    </source>
</evidence>
<evidence type="ECO:0000256" key="12">
    <source>
        <dbReference type="ARBA" id="ARBA00023303"/>
    </source>
</evidence>
<keyword evidence="9" id="KW-0472">Membrane</keyword>
<comment type="similarity">
    <text evidence="2 13">Belongs to the amiloride-sensitive sodium channel (TC 1.A.6) family.</text>
</comment>
<evidence type="ECO:0000256" key="5">
    <source>
        <dbReference type="ARBA" id="ARBA00022692"/>
    </source>
</evidence>
<dbReference type="InterPro" id="IPR001873">
    <property type="entry name" value="ENaC"/>
</dbReference>
<protein>
    <submittedName>
        <fullName evidence="15">Uncharacterized protein</fullName>
    </submittedName>
</protein>
<keyword evidence="3 13" id="KW-0813">Transport</keyword>
<keyword evidence="14" id="KW-1185">Reference proteome</keyword>
<dbReference type="AlphaFoldDB" id="A0A914WC81"/>
<proteinExistence type="inferred from homology"/>
<keyword evidence="12 13" id="KW-0407">Ion channel</keyword>
<evidence type="ECO:0000256" key="11">
    <source>
        <dbReference type="ARBA" id="ARBA00023201"/>
    </source>
</evidence>
<evidence type="ECO:0000256" key="10">
    <source>
        <dbReference type="ARBA" id="ARBA00023180"/>
    </source>
</evidence>
<reference evidence="15" key="1">
    <citation type="submission" date="2022-11" db="UniProtKB">
        <authorList>
            <consortium name="WormBaseParasite"/>
        </authorList>
    </citation>
    <scope>IDENTIFICATION</scope>
</reference>
<evidence type="ECO:0000256" key="13">
    <source>
        <dbReference type="RuleBase" id="RU000679"/>
    </source>
</evidence>
<evidence type="ECO:0000313" key="15">
    <source>
        <dbReference type="WBParaSite" id="PSAMB.scaffold3703size17175.g22275.t1"/>
    </source>
</evidence>
<evidence type="ECO:0000256" key="3">
    <source>
        <dbReference type="ARBA" id="ARBA00022448"/>
    </source>
</evidence>
<evidence type="ECO:0000256" key="2">
    <source>
        <dbReference type="ARBA" id="ARBA00007193"/>
    </source>
</evidence>
<keyword evidence="6" id="KW-1133">Transmembrane helix</keyword>
<evidence type="ECO:0000256" key="4">
    <source>
        <dbReference type="ARBA" id="ARBA00022461"/>
    </source>
</evidence>
<name>A0A914WC81_9BILA</name>
<dbReference type="GO" id="GO:0005272">
    <property type="term" value="F:sodium channel activity"/>
    <property type="evidence" value="ECO:0007669"/>
    <property type="project" value="UniProtKB-KW"/>
</dbReference>
<evidence type="ECO:0000256" key="8">
    <source>
        <dbReference type="ARBA" id="ARBA00023065"/>
    </source>
</evidence>
<comment type="subcellular location">
    <subcellularLocation>
        <location evidence="1">Membrane</location>
        <topology evidence="1">Multi-pass membrane protein</topology>
    </subcellularLocation>
</comment>
<evidence type="ECO:0000313" key="14">
    <source>
        <dbReference type="Proteomes" id="UP000887566"/>
    </source>
</evidence>
<evidence type="ECO:0000256" key="1">
    <source>
        <dbReference type="ARBA" id="ARBA00004141"/>
    </source>
</evidence>
<sequence>MIAIFLATGMTIYQVHDRTIYYMSKPIAFDVTEVDDLNQTMPAIVICPAGQFRASLVGRRVVESVFYDIRISRAADLLAIEQHRDEMIAFFHLNNITFSNNFFNTTIYEVRKIAQTIEEAINAGRLLNRSTWDELKILSDSLKDIFPIMAAKLTTEPPLRNGRIDLPSSDFSLDQAGAFSKFRDLNAAYDSCSRRYSTAEFEANIEKIIYCRIMDKTQSIYTETVLSGKSLGAFLELYYTIYIYPRIVNLGRTTLQDTIIELVN</sequence>
<dbReference type="Proteomes" id="UP000887566">
    <property type="component" value="Unplaced"/>
</dbReference>
<keyword evidence="5 13" id="KW-0812">Transmembrane</keyword>
<dbReference type="Pfam" id="PF00858">
    <property type="entry name" value="ASC"/>
    <property type="match status" value="1"/>
</dbReference>
<dbReference type="GO" id="GO:0016020">
    <property type="term" value="C:membrane"/>
    <property type="evidence" value="ECO:0007669"/>
    <property type="project" value="UniProtKB-SubCell"/>
</dbReference>
<evidence type="ECO:0000256" key="6">
    <source>
        <dbReference type="ARBA" id="ARBA00022989"/>
    </source>
</evidence>
<dbReference type="WBParaSite" id="PSAMB.scaffold3703size17175.g22275.t1">
    <property type="protein sequence ID" value="PSAMB.scaffold3703size17175.g22275.t1"/>
    <property type="gene ID" value="PSAMB.scaffold3703size17175.g22275"/>
</dbReference>
<keyword evidence="7" id="KW-0915">Sodium</keyword>
<keyword evidence="8 13" id="KW-0406">Ion transport</keyword>
<organism evidence="14 15">
    <name type="scientific">Plectus sambesii</name>
    <dbReference type="NCBI Taxonomy" id="2011161"/>
    <lineage>
        <taxon>Eukaryota</taxon>
        <taxon>Metazoa</taxon>
        <taxon>Ecdysozoa</taxon>
        <taxon>Nematoda</taxon>
        <taxon>Chromadorea</taxon>
        <taxon>Plectida</taxon>
        <taxon>Plectina</taxon>
        <taxon>Plectoidea</taxon>
        <taxon>Plectidae</taxon>
        <taxon>Plectus</taxon>
    </lineage>
</organism>
<evidence type="ECO:0000256" key="9">
    <source>
        <dbReference type="ARBA" id="ARBA00023136"/>
    </source>
</evidence>